<name>A0A1U7M352_TISCR</name>
<dbReference type="AlphaFoldDB" id="A0A1U7M352"/>
<feature type="binding site" evidence="3">
    <location>
        <position position="324"/>
    </location>
    <ligand>
        <name>CTP</name>
        <dbReference type="ChEBI" id="CHEBI:37563"/>
    </ligand>
</feature>
<dbReference type="InterPro" id="IPR005252">
    <property type="entry name" value="CoaBC"/>
</dbReference>
<evidence type="ECO:0000256" key="2">
    <source>
        <dbReference type="ARBA" id="ARBA00023239"/>
    </source>
</evidence>
<dbReference type="InterPro" id="IPR007085">
    <property type="entry name" value="DNA/pantothenate-metab_flavo_C"/>
</dbReference>
<dbReference type="EMBL" id="LTDM01000064">
    <property type="protein sequence ID" value="OLS01705.1"/>
    <property type="molecule type" value="Genomic_DNA"/>
</dbReference>
<keyword evidence="8" id="KW-1185">Reference proteome</keyword>
<dbReference type="UniPathway" id="UPA00241">
    <property type="reaction ID" value="UER00353"/>
</dbReference>
<feature type="region of interest" description="Phosphopantothenate--cysteine ligase" evidence="3">
    <location>
        <begin position="189"/>
        <end position="401"/>
    </location>
</feature>
<dbReference type="RefSeq" id="WP_075728191.1">
    <property type="nucleotide sequence ID" value="NZ_LTDM01000064.1"/>
</dbReference>
<keyword evidence="1 3" id="KW-0210">Decarboxylase</keyword>
<comment type="function">
    <text evidence="4">Catalyzes two steps in the biosynthesis of coenzyme A. In the first step cysteine is conjugated to 4'-phosphopantothenate to form 4-phosphopantothenoylcysteine, in the latter compound is decarboxylated to form 4'-phosphopantotheine.</text>
</comment>
<evidence type="ECO:0000256" key="1">
    <source>
        <dbReference type="ARBA" id="ARBA00022793"/>
    </source>
</evidence>
<dbReference type="PANTHER" id="PTHR14359:SF6">
    <property type="entry name" value="PHOSPHOPANTOTHENOYLCYSTEINE DECARBOXYLASE"/>
    <property type="match status" value="1"/>
</dbReference>
<comment type="cofactor">
    <cofactor evidence="3">
        <name>Mg(2+)</name>
        <dbReference type="ChEBI" id="CHEBI:18420"/>
    </cofactor>
</comment>
<dbReference type="HAMAP" id="MF_02225">
    <property type="entry name" value="CoaBC"/>
    <property type="match status" value="1"/>
</dbReference>
<dbReference type="Pfam" id="PF02441">
    <property type="entry name" value="Flavoprotein"/>
    <property type="match status" value="1"/>
</dbReference>
<keyword evidence="3" id="KW-0479">Metal-binding</keyword>
<sequence>MLKNKNIILGVTGGIAVYKSVDLVSKLKKRGANVEVIMTKASQEFVNPLTFQTMSVNPVHTSMFNEIDKFDVEHISLAQKGDIILIAPATANTIGKIANGIADNLLTTVVMASNKKIIFAPAMNTCMYNNPIVESNMKKLEQLGYEFIKPGTGRLACGDYGAGKMAEPEDIVEYIDSFLTEKDLEGKDIIITAGPTIEAIDPVRYITNHSSGKMGYSIAKEALKRGAKVHLISGPTSLKPPKGVDFISVNTTDEMFKEVGKLFESCDILIKSAAPADLKPKKYSEEKIKKKQLDKDTFKLEFIRNPDIAEHYGNNKKNQIVIGFAAETNDLIKNAKSKLEKKNFDFIVANDITKKGAGFKTDTNIISIIDNDRIEDYPIMGKEEIANIILDKAVKISKNKS</sequence>
<organism evidence="7 8">
    <name type="scientific">Tissierella creatinophila DSM 6911</name>
    <dbReference type="NCBI Taxonomy" id="1123403"/>
    <lineage>
        <taxon>Bacteria</taxon>
        <taxon>Bacillati</taxon>
        <taxon>Bacillota</taxon>
        <taxon>Tissierellia</taxon>
        <taxon>Tissierellales</taxon>
        <taxon>Tissierellaceae</taxon>
        <taxon>Tissierella</taxon>
    </lineage>
</organism>
<dbReference type="OrthoDB" id="9802554at2"/>
<dbReference type="NCBIfam" id="TIGR00521">
    <property type="entry name" value="coaBC_dfp"/>
    <property type="match status" value="1"/>
</dbReference>
<dbReference type="InterPro" id="IPR036551">
    <property type="entry name" value="Flavin_trans-like"/>
</dbReference>
<comment type="caution">
    <text evidence="7">The sequence shown here is derived from an EMBL/GenBank/DDBJ whole genome shotgun (WGS) entry which is preliminary data.</text>
</comment>
<dbReference type="GO" id="GO:0004633">
    <property type="term" value="F:phosphopantothenoylcysteine decarboxylase activity"/>
    <property type="evidence" value="ECO:0007669"/>
    <property type="project" value="UniProtKB-UniRule"/>
</dbReference>
<feature type="binding site" evidence="3">
    <location>
        <position position="338"/>
    </location>
    <ligand>
        <name>CTP</name>
        <dbReference type="ChEBI" id="CHEBI:37563"/>
    </ligand>
</feature>
<evidence type="ECO:0000259" key="5">
    <source>
        <dbReference type="Pfam" id="PF02441"/>
    </source>
</evidence>
<dbReference type="GO" id="GO:0010181">
    <property type="term" value="F:FMN binding"/>
    <property type="evidence" value="ECO:0007669"/>
    <property type="project" value="UniProtKB-UniRule"/>
</dbReference>
<dbReference type="GO" id="GO:0004632">
    <property type="term" value="F:phosphopantothenate--cysteine ligase activity"/>
    <property type="evidence" value="ECO:0007669"/>
    <property type="project" value="UniProtKB-UniRule"/>
</dbReference>
<proteinExistence type="inferred from homology"/>
<comment type="caution">
    <text evidence="3">Lacks conserved residue(s) required for the propagation of feature annotation.</text>
</comment>
<dbReference type="GO" id="GO:0015937">
    <property type="term" value="P:coenzyme A biosynthetic process"/>
    <property type="evidence" value="ECO:0007669"/>
    <property type="project" value="UniProtKB-UniRule"/>
</dbReference>
<comment type="similarity">
    <text evidence="3 4">In the C-terminal section; belongs to the PPC synthetase family.</text>
</comment>
<dbReference type="GO" id="GO:0015941">
    <property type="term" value="P:pantothenate catabolic process"/>
    <property type="evidence" value="ECO:0007669"/>
    <property type="project" value="InterPro"/>
</dbReference>
<dbReference type="InterPro" id="IPR035929">
    <property type="entry name" value="CoaB-like_sf"/>
</dbReference>
<evidence type="ECO:0000259" key="6">
    <source>
        <dbReference type="Pfam" id="PF04127"/>
    </source>
</evidence>
<comment type="pathway">
    <text evidence="3 4">Cofactor biosynthesis; coenzyme A biosynthesis; CoA from (R)-pantothenate: step 2/5.</text>
</comment>
<keyword evidence="2 3" id="KW-0456">Lyase</keyword>
<accession>A0A1U7M352</accession>
<comment type="cofactor">
    <cofactor evidence="3">
        <name>FMN</name>
        <dbReference type="ChEBI" id="CHEBI:58210"/>
    </cofactor>
    <text evidence="3">Binds 1 FMN per subunit.</text>
</comment>
<evidence type="ECO:0000256" key="4">
    <source>
        <dbReference type="RuleBase" id="RU364078"/>
    </source>
</evidence>
<dbReference type="Pfam" id="PF04127">
    <property type="entry name" value="DFP"/>
    <property type="match status" value="1"/>
</dbReference>
<dbReference type="GO" id="GO:0071513">
    <property type="term" value="C:phosphopantothenoylcysteine decarboxylase complex"/>
    <property type="evidence" value="ECO:0007669"/>
    <property type="project" value="TreeGrafter"/>
</dbReference>
<comment type="function">
    <text evidence="3">Catalyzes two sequential steps in the biosynthesis of coenzyme A. In the first step cysteine is conjugated to 4'-phosphopantothenate to form 4-phosphopantothenoylcysteine. In the second step the latter compound is decarboxylated to form 4'-phosphopantotheine.</text>
</comment>
<dbReference type="SUPFAM" id="SSF52507">
    <property type="entry name" value="Homo-oligomeric flavin-containing Cys decarboxylases, HFCD"/>
    <property type="match status" value="1"/>
</dbReference>
<keyword evidence="3" id="KW-0511">Multifunctional enzyme</keyword>
<dbReference type="EC" id="4.1.1.36" evidence="3"/>
<dbReference type="EC" id="6.3.2.5" evidence="3"/>
<evidence type="ECO:0000256" key="3">
    <source>
        <dbReference type="HAMAP-Rule" id="MF_02225"/>
    </source>
</evidence>
<comment type="pathway">
    <text evidence="3 4">Cofactor biosynthesis; coenzyme A biosynthesis; CoA from (R)-pantothenate: step 3/5.</text>
</comment>
<keyword evidence="3 4" id="KW-0288">FMN</keyword>
<dbReference type="Proteomes" id="UP000186112">
    <property type="component" value="Unassembled WGS sequence"/>
</dbReference>
<comment type="catalytic activity">
    <reaction evidence="3 4">
        <text>N-[(R)-4-phosphopantothenoyl]-L-cysteine + H(+) = (R)-4'-phosphopantetheine + CO2</text>
        <dbReference type="Rhea" id="RHEA:16793"/>
        <dbReference type="ChEBI" id="CHEBI:15378"/>
        <dbReference type="ChEBI" id="CHEBI:16526"/>
        <dbReference type="ChEBI" id="CHEBI:59458"/>
        <dbReference type="ChEBI" id="CHEBI:61723"/>
        <dbReference type="EC" id="4.1.1.36"/>
    </reaction>
</comment>
<comment type="catalytic activity">
    <reaction evidence="3 4">
        <text>(R)-4'-phosphopantothenate + L-cysteine + CTP = N-[(R)-4-phosphopantothenoyl]-L-cysteine + CMP + diphosphate + H(+)</text>
        <dbReference type="Rhea" id="RHEA:19397"/>
        <dbReference type="ChEBI" id="CHEBI:10986"/>
        <dbReference type="ChEBI" id="CHEBI:15378"/>
        <dbReference type="ChEBI" id="CHEBI:33019"/>
        <dbReference type="ChEBI" id="CHEBI:35235"/>
        <dbReference type="ChEBI" id="CHEBI:37563"/>
        <dbReference type="ChEBI" id="CHEBI:59458"/>
        <dbReference type="ChEBI" id="CHEBI:60377"/>
        <dbReference type="EC" id="6.3.2.5"/>
    </reaction>
</comment>
<keyword evidence="3 4" id="KW-0285">Flavoprotein</keyword>
<feature type="region of interest" description="Phosphopantothenoylcysteine decarboxylase" evidence="3">
    <location>
        <begin position="1"/>
        <end position="188"/>
    </location>
</feature>
<feature type="domain" description="DNA/pantothenate metabolism flavoprotein C-terminal" evidence="6">
    <location>
        <begin position="184"/>
        <end position="394"/>
    </location>
</feature>
<dbReference type="Gene3D" id="3.40.50.10300">
    <property type="entry name" value="CoaB-like"/>
    <property type="match status" value="1"/>
</dbReference>
<reference evidence="7 8" key="1">
    <citation type="submission" date="2016-02" db="EMBL/GenBank/DDBJ databases">
        <title>Genome sequence of Tissierella creatinophila DSM 6911.</title>
        <authorList>
            <person name="Poehlein A."/>
            <person name="Daniel R."/>
        </authorList>
    </citation>
    <scope>NUCLEOTIDE SEQUENCE [LARGE SCALE GENOMIC DNA]</scope>
    <source>
        <strain evidence="7 8">DSM 6911</strain>
    </source>
</reference>
<feature type="binding site" evidence="3">
    <location>
        <position position="287"/>
    </location>
    <ligand>
        <name>CTP</name>
        <dbReference type="ChEBI" id="CHEBI:37563"/>
    </ligand>
</feature>
<keyword evidence="3" id="KW-0460">Magnesium</keyword>
<feature type="domain" description="Flavoprotein" evidence="5">
    <location>
        <begin position="5"/>
        <end position="176"/>
    </location>
</feature>
<feature type="binding site" evidence="3">
    <location>
        <position position="277"/>
    </location>
    <ligand>
        <name>CTP</name>
        <dbReference type="ChEBI" id="CHEBI:37563"/>
    </ligand>
</feature>
<dbReference type="Gene3D" id="3.40.50.1950">
    <property type="entry name" value="Flavin prenyltransferase-like"/>
    <property type="match status" value="1"/>
</dbReference>
<feature type="active site" description="Proton donor" evidence="3">
    <location>
        <position position="157"/>
    </location>
</feature>
<gene>
    <name evidence="3 7" type="primary">coaBC</name>
    <name evidence="7" type="ORF">TICRE_23050</name>
</gene>
<evidence type="ECO:0000313" key="8">
    <source>
        <dbReference type="Proteomes" id="UP000186112"/>
    </source>
</evidence>
<evidence type="ECO:0000313" key="7">
    <source>
        <dbReference type="EMBL" id="OLS01705.1"/>
    </source>
</evidence>
<dbReference type="SUPFAM" id="SSF102645">
    <property type="entry name" value="CoaB-like"/>
    <property type="match status" value="1"/>
</dbReference>
<keyword evidence="3 4" id="KW-0436">Ligase</keyword>
<dbReference type="GO" id="GO:0046872">
    <property type="term" value="F:metal ion binding"/>
    <property type="evidence" value="ECO:0007669"/>
    <property type="project" value="UniProtKB-KW"/>
</dbReference>
<dbReference type="PANTHER" id="PTHR14359">
    <property type="entry name" value="HOMO-OLIGOMERIC FLAVIN CONTAINING CYS DECARBOXYLASE FAMILY"/>
    <property type="match status" value="1"/>
</dbReference>
<feature type="binding site" evidence="3">
    <location>
        <position position="342"/>
    </location>
    <ligand>
        <name>CTP</name>
        <dbReference type="ChEBI" id="CHEBI:37563"/>
    </ligand>
</feature>
<comment type="similarity">
    <text evidence="3 4">In the N-terminal section; belongs to the HFCD (homo-oligomeric flavin containing Cys decarboxylase) superfamily.</text>
</comment>
<dbReference type="InterPro" id="IPR003382">
    <property type="entry name" value="Flavoprotein"/>
</dbReference>
<protein>
    <recommendedName>
        <fullName evidence="3">Coenzyme A biosynthesis bifunctional protein CoaBC</fullName>
    </recommendedName>
    <alternativeName>
        <fullName evidence="3">DNA/pantothenate metabolism flavoprotein</fullName>
    </alternativeName>
    <alternativeName>
        <fullName evidence="3">Phosphopantothenoylcysteine synthetase/decarboxylase</fullName>
        <shortName evidence="3">PPCS-PPCDC</shortName>
    </alternativeName>
    <domain>
        <recommendedName>
            <fullName evidence="3">Phosphopantothenoylcysteine decarboxylase</fullName>
            <shortName evidence="3">PPC decarboxylase</shortName>
            <shortName evidence="3">PPC-DC</shortName>
            <ecNumber evidence="3">4.1.1.36</ecNumber>
        </recommendedName>
        <alternativeName>
            <fullName evidence="3">CoaC</fullName>
        </alternativeName>
    </domain>
    <domain>
        <recommendedName>
            <fullName evidence="3">Phosphopantothenate--cysteine ligase</fullName>
            <ecNumber evidence="3">6.3.2.5</ecNumber>
        </recommendedName>
        <alternativeName>
            <fullName evidence="3">CoaB</fullName>
        </alternativeName>
        <alternativeName>
            <fullName evidence="3">Phosphopantothenoylcysteine synthetase</fullName>
            <shortName evidence="3">PPC synthetase</shortName>
            <shortName evidence="3">PPC-S</shortName>
        </alternativeName>
    </domain>
</protein>